<gene>
    <name evidence="2" type="ORF">HMPREF0539_1768</name>
</gene>
<dbReference type="EMBL" id="ACIZ01000071">
    <property type="protein sequence ID" value="EEN80036.1"/>
    <property type="molecule type" value="Genomic_DNA"/>
</dbReference>
<sequence length="102" mass="11719">MMGLQLAITDKASQWFHRELDLPAEGAGIRFFGKAYGKTQVHDGFSVGMTRDDHPDQPIMAVKKDGVTYFVNPTDAWFFENLIMTVDYDAHLDEPKYEFKEE</sequence>
<dbReference type="PIRSF" id="PIRSF034852">
    <property type="entry name" value="UCP034852"/>
    <property type="match status" value="1"/>
</dbReference>
<name>C2JXY3_LACRM</name>
<dbReference type="InterPro" id="IPR008326">
    <property type="entry name" value="PdhI-like"/>
</dbReference>
<comment type="similarity">
    <text evidence="1">Belongs to the HesB/IscA family.</text>
</comment>
<evidence type="ECO:0000256" key="1">
    <source>
        <dbReference type="ARBA" id="ARBA00006718"/>
    </source>
</evidence>
<evidence type="ECO:0000313" key="2">
    <source>
        <dbReference type="EMBL" id="EEN80036.1"/>
    </source>
</evidence>
<accession>C2JXY3</accession>
<dbReference type="AlphaFoldDB" id="C2JXY3"/>
<protein>
    <submittedName>
        <fullName evidence="2">HesB-like protein</fullName>
    </submittedName>
</protein>
<dbReference type="InterPro" id="IPR035903">
    <property type="entry name" value="HesB-like_dom_sf"/>
</dbReference>
<dbReference type="HOGENOM" id="CLU_163967_2_0_9"/>
<keyword evidence="3" id="KW-1185">Reference proteome</keyword>
<reference evidence="2" key="1">
    <citation type="submission" date="2009-01" db="EMBL/GenBank/DDBJ databases">
        <authorList>
            <person name="Qin X."/>
            <person name="Bachman B."/>
            <person name="Battles P."/>
            <person name="Bell A."/>
            <person name="Bess C."/>
            <person name="Bickham C."/>
            <person name="Chaboub L."/>
            <person name="Chen D."/>
            <person name="Coyle M."/>
            <person name="Deiros D.R."/>
            <person name="Dinh H."/>
            <person name="Forbes L."/>
            <person name="Fowler G."/>
            <person name="Francisco L."/>
            <person name="Fu Q."/>
            <person name="Gubbala S."/>
            <person name="Hale W."/>
            <person name="Han Y."/>
            <person name="Hemphill L."/>
            <person name="Highlander S.K."/>
            <person name="Hirani K."/>
            <person name="Hogues M."/>
            <person name="Jackson L."/>
            <person name="Jakkamsetti A."/>
            <person name="Javaid M."/>
            <person name="Jiang H."/>
            <person name="Korchina V."/>
            <person name="Kovar C."/>
            <person name="Lara F."/>
            <person name="Lee S."/>
            <person name="Mata R."/>
            <person name="Mathew T."/>
            <person name="Moen C."/>
            <person name="Morales K."/>
            <person name="Munidasa M."/>
            <person name="Nazareth L."/>
            <person name="Ngo R."/>
            <person name="Nguyen L."/>
            <person name="Okwuonu G."/>
            <person name="Ongeri F."/>
            <person name="Patil S."/>
            <person name="Petrosino J."/>
            <person name="Pham C."/>
            <person name="Pham P."/>
            <person name="Pu L.-L."/>
            <person name="Puazo M."/>
            <person name="Raj R."/>
            <person name="Reid J."/>
            <person name="Rouhana J."/>
            <person name="Saada N."/>
            <person name="Shang Y."/>
            <person name="Simmons D."/>
            <person name="Thornton R."/>
            <person name="Warren J."/>
            <person name="Weissenberger G."/>
            <person name="Zhang J."/>
            <person name="Zhang L."/>
            <person name="Zhou C."/>
            <person name="Zhu D."/>
            <person name="Muzny D."/>
            <person name="Worley K."/>
            <person name="Gibbs R."/>
        </authorList>
    </citation>
    <scope>NUCLEOTIDE SEQUENCE [LARGE SCALE GENOMIC DNA]</scope>
    <source>
        <strain evidence="2">LMS2-1</strain>
    </source>
</reference>
<proteinExistence type="inferred from homology"/>
<comment type="caution">
    <text evidence="2">The sequence shown here is derived from an EMBL/GenBank/DDBJ whole genome shotgun (WGS) entry which is preliminary data.</text>
</comment>
<dbReference type="Proteomes" id="UP000004525">
    <property type="component" value="Unassembled WGS sequence"/>
</dbReference>
<evidence type="ECO:0000313" key="3">
    <source>
        <dbReference type="Proteomes" id="UP000004525"/>
    </source>
</evidence>
<organism evidence="2 3">
    <name type="scientific">Lacticaseibacillus rhamnosus (strain LMS2-1)</name>
    <dbReference type="NCBI Taxonomy" id="525361"/>
    <lineage>
        <taxon>Bacteria</taxon>
        <taxon>Bacillati</taxon>
        <taxon>Bacillota</taxon>
        <taxon>Bacilli</taxon>
        <taxon>Lactobacillales</taxon>
        <taxon>Lactobacillaceae</taxon>
        <taxon>Lacticaseibacillus</taxon>
    </lineage>
</organism>
<dbReference type="SUPFAM" id="SSF89360">
    <property type="entry name" value="HesB-like domain"/>
    <property type="match status" value="1"/>
</dbReference>